<feature type="region of interest" description="Disordered" evidence="1">
    <location>
        <begin position="1"/>
        <end position="22"/>
    </location>
</feature>
<accession>A0ABD6FKA0</accession>
<sequence>MAKAAADGAEKAGAQTRLRRVPELAPQEAIEANEDWAEHLEQVSDVPEATLDDLEWADGVLFGTPTRFGNVAAQLKQFIDTTGGLWQSGKLTDKVFGGFVTTGTSTAATRARC</sequence>
<evidence type="ECO:0000313" key="4">
    <source>
        <dbReference type="Proteomes" id="UP000249324"/>
    </source>
</evidence>
<gene>
    <name evidence="3" type="ORF">DIU77_015195</name>
</gene>
<dbReference type="PANTHER" id="PTHR30546:SF23">
    <property type="entry name" value="FLAVOPROTEIN-LIKE PROTEIN YCP4-RELATED"/>
    <property type="match status" value="1"/>
</dbReference>
<protein>
    <submittedName>
        <fullName evidence="3">NAD(P)H-dependent oxidoreductase</fullName>
    </submittedName>
</protein>
<dbReference type="Gene3D" id="3.40.50.360">
    <property type="match status" value="1"/>
</dbReference>
<organism evidence="3 4">
    <name type="scientific">Thermocrispum agreste</name>
    <dbReference type="NCBI Taxonomy" id="37925"/>
    <lineage>
        <taxon>Bacteria</taxon>
        <taxon>Bacillati</taxon>
        <taxon>Actinomycetota</taxon>
        <taxon>Actinomycetes</taxon>
        <taxon>Pseudonocardiales</taxon>
        <taxon>Pseudonocardiaceae</taxon>
        <taxon>Thermocrispum</taxon>
    </lineage>
</organism>
<feature type="non-terminal residue" evidence="3">
    <location>
        <position position="1"/>
    </location>
</feature>
<evidence type="ECO:0000313" key="3">
    <source>
        <dbReference type="EMBL" id="MFO7193586.1"/>
    </source>
</evidence>
<feature type="domain" description="Flavodoxin-like" evidence="2">
    <location>
        <begin position="1"/>
        <end position="113"/>
    </location>
</feature>
<dbReference type="PANTHER" id="PTHR30546">
    <property type="entry name" value="FLAVODOXIN-RELATED PROTEIN WRBA-RELATED"/>
    <property type="match status" value="1"/>
</dbReference>
<dbReference type="Proteomes" id="UP000249324">
    <property type="component" value="Unassembled WGS sequence"/>
</dbReference>
<comment type="caution">
    <text evidence="3">The sequence shown here is derived from an EMBL/GenBank/DDBJ whole genome shotgun (WGS) entry which is preliminary data.</text>
</comment>
<dbReference type="InterPro" id="IPR008254">
    <property type="entry name" value="Flavodoxin/NO_synth"/>
</dbReference>
<proteinExistence type="predicted"/>
<evidence type="ECO:0000256" key="1">
    <source>
        <dbReference type="SAM" id="MobiDB-lite"/>
    </source>
</evidence>
<evidence type="ECO:0000259" key="2">
    <source>
        <dbReference type="PROSITE" id="PS50902"/>
    </source>
</evidence>
<name>A0ABD6FKA0_9PSEU</name>
<dbReference type="InterPro" id="IPR005025">
    <property type="entry name" value="FMN_Rdtase-like_dom"/>
</dbReference>
<reference evidence="3 4" key="1">
    <citation type="journal article" date="2021" name="BMC Genomics">
        <title>Genome-resolved metagenome and metatranscriptome analyses of thermophilic composting reveal key bacterial players and their metabolic interactions.</title>
        <authorList>
            <person name="Braga L.P.P."/>
            <person name="Pereira R.V."/>
            <person name="Martins L.F."/>
            <person name="Moura L.M.S."/>
            <person name="Sanchez F.B."/>
            <person name="Patane J.S.L."/>
            <person name="da Silva A.M."/>
            <person name="Setubal J.C."/>
        </authorList>
    </citation>
    <scope>NUCLEOTIDE SEQUENCE [LARGE SCALE GENOMIC DNA]</scope>
    <source>
        <strain evidence="3">ZC4RG45</strain>
    </source>
</reference>
<dbReference type="AlphaFoldDB" id="A0ABD6FKA0"/>
<dbReference type="InterPro" id="IPR029039">
    <property type="entry name" value="Flavoprotein-like_sf"/>
</dbReference>
<dbReference type="EMBL" id="QGUI02000237">
    <property type="protein sequence ID" value="MFO7193586.1"/>
    <property type="molecule type" value="Genomic_DNA"/>
</dbReference>
<dbReference type="SUPFAM" id="SSF52218">
    <property type="entry name" value="Flavoproteins"/>
    <property type="match status" value="1"/>
</dbReference>
<feature type="compositionally biased region" description="Low complexity" evidence="1">
    <location>
        <begin position="1"/>
        <end position="14"/>
    </location>
</feature>
<dbReference type="Pfam" id="PF03358">
    <property type="entry name" value="FMN_red"/>
    <property type="match status" value="1"/>
</dbReference>
<dbReference type="PROSITE" id="PS50902">
    <property type="entry name" value="FLAVODOXIN_LIKE"/>
    <property type="match status" value="1"/>
</dbReference>